<accession>A0A8C5CV41</accession>
<keyword evidence="5" id="KW-0325">Glycoprotein</keyword>
<dbReference type="Gene3D" id="1.10.533.10">
    <property type="entry name" value="Death Domain, Fas"/>
    <property type="match status" value="1"/>
</dbReference>
<dbReference type="SUPFAM" id="SSF57586">
    <property type="entry name" value="TNF receptor-like"/>
    <property type="match status" value="2"/>
</dbReference>
<keyword evidence="2 8" id="KW-0732">Signal</keyword>
<keyword evidence="7" id="KW-0812">Transmembrane</keyword>
<organism evidence="11 12">
    <name type="scientific">Gadus morhua</name>
    <name type="common">Atlantic cod</name>
    <dbReference type="NCBI Taxonomy" id="8049"/>
    <lineage>
        <taxon>Eukaryota</taxon>
        <taxon>Metazoa</taxon>
        <taxon>Chordata</taxon>
        <taxon>Craniata</taxon>
        <taxon>Vertebrata</taxon>
        <taxon>Euteleostomi</taxon>
        <taxon>Actinopterygii</taxon>
        <taxon>Neopterygii</taxon>
        <taxon>Teleostei</taxon>
        <taxon>Neoteleostei</taxon>
        <taxon>Acanthomorphata</taxon>
        <taxon>Zeiogadaria</taxon>
        <taxon>Gadariae</taxon>
        <taxon>Gadiformes</taxon>
        <taxon>Gadoidei</taxon>
        <taxon>Gadidae</taxon>
        <taxon>Gadus</taxon>
    </lineage>
</organism>
<dbReference type="GO" id="GO:0097192">
    <property type="term" value="P:extrinsic apoptotic signaling pathway in absence of ligand"/>
    <property type="evidence" value="ECO:0007669"/>
    <property type="project" value="TreeGrafter"/>
</dbReference>
<feature type="signal peptide" evidence="8">
    <location>
        <begin position="1"/>
        <end position="25"/>
    </location>
</feature>
<dbReference type="GO" id="GO:0005031">
    <property type="term" value="F:tumor necrosis factor receptor activity"/>
    <property type="evidence" value="ECO:0007669"/>
    <property type="project" value="TreeGrafter"/>
</dbReference>
<reference evidence="11" key="1">
    <citation type="submission" date="2025-08" db="UniProtKB">
        <authorList>
            <consortium name="Ensembl"/>
        </authorList>
    </citation>
    <scope>IDENTIFICATION</scope>
</reference>
<feature type="domain" description="TNFR-Cys" evidence="10">
    <location>
        <begin position="163"/>
        <end position="201"/>
    </location>
</feature>
<evidence type="ECO:0000256" key="7">
    <source>
        <dbReference type="SAM" id="Phobius"/>
    </source>
</evidence>
<dbReference type="InterPro" id="IPR033998">
    <property type="entry name" value="TNFRSF6_death"/>
</dbReference>
<dbReference type="SMART" id="SM00208">
    <property type="entry name" value="TNFR"/>
    <property type="match status" value="3"/>
</dbReference>
<evidence type="ECO:0000259" key="10">
    <source>
        <dbReference type="PROSITE" id="PS50050"/>
    </source>
</evidence>
<evidence type="ECO:0000256" key="4">
    <source>
        <dbReference type="ARBA" id="ARBA00023157"/>
    </source>
</evidence>
<evidence type="ECO:0000256" key="3">
    <source>
        <dbReference type="ARBA" id="ARBA00022737"/>
    </source>
</evidence>
<dbReference type="AlphaFoldDB" id="A0A8C5CV41"/>
<dbReference type="GeneTree" id="ENSGT00950000183126"/>
<evidence type="ECO:0000256" key="5">
    <source>
        <dbReference type="ARBA" id="ARBA00023180"/>
    </source>
</evidence>
<sequence length="373" mass="41066">MKYYSQSHCKWAMFLIVLSLPRVDSANQFSPAGRRIRRQINACQDGNYTVNGKTCCLCAAGQLLTKECEVNPEDRDCEFCEPGRTYNNKPNSETFCEQCTSCTQPNGSDVCLSSSPSCPVWRIAQPRFHSLGKSELGDGGFPHLLSNLEVKEECTTAKDTACRCKQGYFCLSEPCISCNPCNKCEELGVKNSCTGTKDTVCKERSEVPAAILPVAIIFGIVLAAAVGFAFAFAAWKMKWCCFKTSNVGFEGTDGKYVESSSLALLEDAYLDKDGNFSKLIPDIASLVGWGDMRNIAMADGFKKTILDNIQQNNPKQAEEQTISLLTEWEEKHGREAARMLMKALLKNNKNSKAQALQGIIRSDRSNKPASATP</sequence>
<dbReference type="SUPFAM" id="SSF47986">
    <property type="entry name" value="DEATH domain"/>
    <property type="match status" value="1"/>
</dbReference>
<dbReference type="CDD" id="cd08316">
    <property type="entry name" value="Death_FAS_TNFRSF6"/>
    <property type="match status" value="1"/>
</dbReference>
<dbReference type="PANTHER" id="PTHR46874">
    <property type="entry name" value="TUMOR NECROSIS FACTOR RECEPTOR SUPERFAMILY MEMBER 6"/>
    <property type="match status" value="1"/>
</dbReference>
<feature type="repeat" description="TNFR-Cys" evidence="6">
    <location>
        <begin position="163"/>
        <end position="201"/>
    </location>
</feature>
<evidence type="ECO:0000259" key="9">
    <source>
        <dbReference type="PROSITE" id="PS50017"/>
    </source>
</evidence>
<dbReference type="GO" id="GO:0031265">
    <property type="term" value="C:CD95 death-inducing signaling complex"/>
    <property type="evidence" value="ECO:0007669"/>
    <property type="project" value="TreeGrafter"/>
</dbReference>
<proteinExistence type="predicted"/>
<evidence type="ECO:0000256" key="6">
    <source>
        <dbReference type="PROSITE-ProRule" id="PRU00206"/>
    </source>
</evidence>
<feature type="chain" id="PRO_5034474686" description="Tumor necrosis factor receptor superfamily member 6" evidence="8">
    <location>
        <begin position="26"/>
        <end position="373"/>
    </location>
</feature>
<protein>
    <recommendedName>
        <fullName evidence="13">Tumor necrosis factor receptor superfamily member 6</fullName>
    </recommendedName>
</protein>
<evidence type="ECO:0000256" key="1">
    <source>
        <dbReference type="ARBA" id="ARBA00022703"/>
    </source>
</evidence>
<dbReference type="PANTHER" id="PTHR46874:SF1">
    <property type="entry name" value="TUMOR NECROSIS FACTOR RECEPTOR SUPERFAMILY MEMBER 6"/>
    <property type="match status" value="1"/>
</dbReference>
<keyword evidence="1" id="KW-0053">Apoptosis</keyword>
<dbReference type="InterPro" id="IPR001368">
    <property type="entry name" value="TNFR/NGFR_Cys_rich_reg"/>
</dbReference>
<dbReference type="GO" id="GO:0097527">
    <property type="term" value="P:necroptotic signaling pathway"/>
    <property type="evidence" value="ECO:0007669"/>
    <property type="project" value="TreeGrafter"/>
</dbReference>
<evidence type="ECO:0008006" key="13">
    <source>
        <dbReference type="Google" id="ProtNLM"/>
    </source>
</evidence>
<evidence type="ECO:0000256" key="2">
    <source>
        <dbReference type="ARBA" id="ARBA00022729"/>
    </source>
</evidence>
<dbReference type="InterPro" id="IPR011029">
    <property type="entry name" value="DEATH-like_dom_sf"/>
</dbReference>
<evidence type="ECO:0000313" key="11">
    <source>
        <dbReference type="Ensembl" id="ENSGMOP00000066447.1"/>
    </source>
</evidence>
<dbReference type="PROSITE" id="PS50050">
    <property type="entry name" value="TNFR_NGFR_2"/>
    <property type="match status" value="1"/>
</dbReference>
<dbReference type="PROSITE" id="PS50017">
    <property type="entry name" value="DEATH_DOMAIN"/>
    <property type="match status" value="1"/>
</dbReference>
<keyword evidence="4" id="KW-1015">Disulfide bond</keyword>
<dbReference type="GO" id="GO:0032872">
    <property type="term" value="P:regulation of stress-activated MAPK cascade"/>
    <property type="evidence" value="ECO:0007669"/>
    <property type="project" value="TreeGrafter"/>
</dbReference>
<dbReference type="Gene3D" id="2.10.50.10">
    <property type="entry name" value="Tumor Necrosis Factor Receptor, subunit A, domain 2"/>
    <property type="match status" value="2"/>
</dbReference>
<keyword evidence="7" id="KW-0472">Membrane</keyword>
<dbReference type="OMA" id="RDTKCRC"/>
<dbReference type="GO" id="GO:0043066">
    <property type="term" value="P:negative regulation of apoptotic process"/>
    <property type="evidence" value="ECO:0007669"/>
    <property type="project" value="TreeGrafter"/>
</dbReference>
<dbReference type="Ensembl" id="ENSGMOT00000040845.1">
    <property type="protein sequence ID" value="ENSGMOP00000066447.1"/>
    <property type="gene ID" value="ENSGMOG00000034043.1"/>
</dbReference>
<evidence type="ECO:0000313" key="12">
    <source>
        <dbReference type="Proteomes" id="UP000694546"/>
    </source>
</evidence>
<dbReference type="Pfam" id="PF00531">
    <property type="entry name" value="Death"/>
    <property type="match status" value="1"/>
</dbReference>
<keyword evidence="7" id="KW-1133">Transmembrane helix</keyword>
<reference evidence="11" key="2">
    <citation type="submission" date="2025-09" db="UniProtKB">
        <authorList>
            <consortium name="Ensembl"/>
        </authorList>
    </citation>
    <scope>IDENTIFICATION</scope>
</reference>
<dbReference type="GO" id="GO:0045121">
    <property type="term" value="C:membrane raft"/>
    <property type="evidence" value="ECO:0007669"/>
    <property type="project" value="TreeGrafter"/>
</dbReference>
<dbReference type="GO" id="GO:0009897">
    <property type="term" value="C:external side of plasma membrane"/>
    <property type="evidence" value="ECO:0007669"/>
    <property type="project" value="TreeGrafter"/>
</dbReference>
<evidence type="ECO:0000256" key="8">
    <source>
        <dbReference type="SAM" id="SignalP"/>
    </source>
</evidence>
<feature type="domain" description="Death" evidence="9">
    <location>
        <begin position="291"/>
        <end position="360"/>
    </location>
</feature>
<feature type="transmembrane region" description="Helical" evidence="7">
    <location>
        <begin position="210"/>
        <end position="235"/>
    </location>
</feature>
<comment type="caution">
    <text evidence="6">Lacks conserved residue(s) required for the propagation of feature annotation.</text>
</comment>
<dbReference type="GO" id="GO:0006924">
    <property type="term" value="P:activation-induced cell death of T cells"/>
    <property type="evidence" value="ECO:0007669"/>
    <property type="project" value="TreeGrafter"/>
</dbReference>
<name>A0A8C5CV41_GADMO</name>
<dbReference type="InterPro" id="IPR000488">
    <property type="entry name" value="Death_dom"/>
</dbReference>
<dbReference type="Proteomes" id="UP000694546">
    <property type="component" value="Chromosome 15"/>
</dbReference>
<dbReference type="GO" id="GO:0097049">
    <property type="term" value="P:motor neuron apoptotic process"/>
    <property type="evidence" value="ECO:0007669"/>
    <property type="project" value="TreeGrafter"/>
</dbReference>
<keyword evidence="12" id="KW-1185">Reference proteome</keyword>
<keyword evidence="3" id="KW-0677">Repeat</keyword>